<dbReference type="Proteomes" id="UP000198636">
    <property type="component" value="Unassembled WGS sequence"/>
</dbReference>
<feature type="signal peptide" evidence="1">
    <location>
        <begin position="1"/>
        <end position="26"/>
    </location>
</feature>
<gene>
    <name evidence="3" type="ORF">SAMN03080606_04020</name>
</gene>
<evidence type="ECO:0000313" key="4">
    <source>
        <dbReference type="Proteomes" id="UP000198636"/>
    </source>
</evidence>
<dbReference type="OrthoDB" id="9794671at2"/>
<dbReference type="STRING" id="1120976.SAMN03080606_04020"/>
<reference evidence="3 4" key="1">
    <citation type="submission" date="2016-10" db="EMBL/GenBank/DDBJ databases">
        <authorList>
            <person name="de Groot N.N."/>
        </authorList>
    </citation>
    <scope>NUCLEOTIDE SEQUENCE [LARGE SCALE GENOMIC DNA]</scope>
    <source>
        <strain evidence="3 4">DSM 18978</strain>
    </source>
</reference>
<feature type="domain" description="Sporulation stage II protein D amidase enhancer LytB N-terminal" evidence="2">
    <location>
        <begin position="238"/>
        <end position="328"/>
    </location>
</feature>
<dbReference type="EMBL" id="FMUS01000037">
    <property type="protein sequence ID" value="SCZ07361.1"/>
    <property type="molecule type" value="Genomic_DNA"/>
</dbReference>
<proteinExistence type="predicted"/>
<dbReference type="GO" id="GO:0030288">
    <property type="term" value="C:outer membrane-bounded periplasmic space"/>
    <property type="evidence" value="ECO:0007669"/>
    <property type="project" value="TreeGrafter"/>
</dbReference>
<dbReference type="PANTHER" id="PTHR30032:SF4">
    <property type="entry name" value="AMIDASE ENHANCER"/>
    <property type="match status" value="1"/>
</dbReference>
<evidence type="ECO:0000313" key="3">
    <source>
        <dbReference type="EMBL" id="SCZ07361.1"/>
    </source>
</evidence>
<sequence length="546" mass="60342">MKKTKKMLIMILIICMWSTSLIGANANEKPVIPQYIEIGLHFGSSAKSVTYLKSTGGFIAGTYNNDSFQQLVVLQGFNELILRKDAYYINSGGSFVEYTGNVGQAGNLNLQGPYHVQVGGSFDSKDSAEAFMDTLQVKDTLYLAFEGEWKVFGGLYIDEAKAEKRAEEIKSETGLNTKAIVPSSKRVQVLDKDGTPIFVFDSQSGVYIKAFNDKGEVPLINLEGRNFRGAITAKRMDNNDMAIINKLLLEEYLYGVVPKEMTPTWAPEALKAQAVAARGFAITSMTKYLNMGFNLCSTISSQVYEGYDIEHPNTNRAVDETKNKIITHNGKAVTPFYHSNSGGQTENSENIWSAALDYIKGKKDDYSLDAPNSNWTIVMSKEEVTNALNKEKIDVGEIIDIKITEASSNGRVLKFVVTGTKGEEVLEKQRSRAVLGLKSSYFSLQQGGETTAMVRNATSQPEAVNIQGKHVISESGTKKVESTTNINVYNGKSYKSIKGTADTFVFEGRGYGHGLGMSQYGAKRMAEMNYTYEEILTFYYTDIKVE</sequence>
<dbReference type="InterPro" id="IPR013693">
    <property type="entry name" value="SpoIID/LytB_N"/>
</dbReference>
<keyword evidence="1" id="KW-0732">Signal</keyword>
<dbReference type="SUPFAM" id="SSF110997">
    <property type="entry name" value="Sporulation related repeat"/>
    <property type="match status" value="1"/>
</dbReference>
<dbReference type="InterPro" id="IPR013486">
    <property type="entry name" value="SpoIID/LytB"/>
</dbReference>
<dbReference type="AlphaFoldDB" id="A0A1G5L4H3"/>
<dbReference type="InterPro" id="IPR051922">
    <property type="entry name" value="Bact_Sporulation_Assoc"/>
</dbReference>
<evidence type="ECO:0000256" key="1">
    <source>
        <dbReference type="SAM" id="SignalP"/>
    </source>
</evidence>
<accession>A0A1G5L4H3</accession>
<name>A0A1G5L4H3_9FIRM</name>
<dbReference type="GO" id="GO:0042834">
    <property type="term" value="F:peptidoglycan binding"/>
    <property type="evidence" value="ECO:0007669"/>
    <property type="project" value="InterPro"/>
</dbReference>
<dbReference type="RefSeq" id="WP_091547254.1">
    <property type="nucleotide sequence ID" value="NZ_FMUS01000037.1"/>
</dbReference>
<keyword evidence="4" id="KW-1185">Reference proteome</keyword>
<organism evidence="3 4">
    <name type="scientific">Alkaliphilus peptidifermentans DSM 18978</name>
    <dbReference type="NCBI Taxonomy" id="1120976"/>
    <lineage>
        <taxon>Bacteria</taxon>
        <taxon>Bacillati</taxon>
        <taxon>Bacillota</taxon>
        <taxon>Clostridia</taxon>
        <taxon>Peptostreptococcales</taxon>
        <taxon>Natronincolaceae</taxon>
        <taxon>Alkaliphilus</taxon>
    </lineage>
</organism>
<feature type="chain" id="PRO_5011717854" evidence="1">
    <location>
        <begin position="27"/>
        <end position="546"/>
    </location>
</feature>
<evidence type="ECO:0000259" key="2">
    <source>
        <dbReference type="Pfam" id="PF08486"/>
    </source>
</evidence>
<dbReference type="GO" id="GO:0030435">
    <property type="term" value="P:sporulation resulting in formation of a cellular spore"/>
    <property type="evidence" value="ECO:0007669"/>
    <property type="project" value="InterPro"/>
</dbReference>
<dbReference type="InterPro" id="IPR036680">
    <property type="entry name" value="SPOR-like_sf"/>
</dbReference>
<protein>
    <submittedName>
        <fullName evidence="3">Stage II sporulation protein D</fullName>
    </submittedName>
</protein>
<dbReference type="PANTHER" id="PTHR30032">
    <property type="entry name" value="N-ACETYLMURAMOYL-L-ALANINE AMIDASE-RELATED"/>
    <property type="match status" value="1"/>
</dbReference>
<dbReference type="NCBIfam" id="TIGR02669">
    <property type="entry name" value="SpoIID_LytB"/>
    <property type="match status" value="1"/>
</dbReference>
<dbReference type="Pfam" id="PF08486">
    <property type="entry name" value="SpoIID"/>
    <property type="match status" value="1"/>
</dbReference>